<dbReference type="OrthoDB" id="9909019at2759"/>
<dbReference type="AlphaFoldDB" id="W4FWZ5"/>
<dbReference type="EMBL" id="KI913156">
    <property type="protein sequence ID" value="ETV72012.1"/>
    <property type="molecule type" value="Genomic_DNA"/>
</dbReference>
<evidence type="ECO:0000256" key="6">
    <source>
        <dbReference type="ARBA" id="ARBA00023139"/>
    </source>
</evidence>
<dbReference type="RefSeq" id="XP_009838455.1">
    <property type="nucleotide sequence ID" value="XM_009840153.1"/>
</dbReference>
<dbReference type="GO" id="GO:0006612">
    <property type="term" value="P:protein targeting to membrane"/>
    <property type="evidence" value="ECO:0007669"/>
    <property type="project" value="TreeGrafter"/>
</dbReference>
<comment type="catalytic activity">
    <reaction evidence="9 10">
        <text>L-cysteinyl-[protein] + hexadecanoyl-CoA = S-hexadecanoyl-L-cysteinyl-[protein] + CoA</text>
        <dbReference type="Rhea" id="RHEA:36683"/>
        <dbReference type="Rhea" id="RHEA-COMP:10131"/>
        <dbReference type="Rhea" id="RHEA-COMP:11032"/>
        <dbReference type="ChEBI" id="CHEBI:29950"/>
        <dbReference type="ChEBI" id="CHEBI:57287"/>
        <dbReference type="ChEBI" id="CHEBI:57379"/>
        <dbReference type="ChEBI" id="CHEBI:74151"/>
        <dbReference type="EC" id="2.3.1.225"/>
    </reaction>
</comment>
<evidence type="ECO:0000256" key="7">
    <source>
        <dbReference type="ARBA" id="ARBA00023288"/>
    </source>
</evidence>
<reference evidence="12" key="1">
    <citation type="submission" date="2013-12" db="EMBL/GenBank/DDBJ databases">
        <title>The Genome Sequence of Aphanomyces astaci APO3.</title>
        <authorList>
            <consortium name="The Broad Institute Genomics Platform"/>
            <person name="Russ C."/>
            <person name="Tyler B."/>
            <person name="van West P."/>
            <person name="Dieguez-Uribeondo J."/>
            <person name="Young S.K."/>
            <person name="Zeng Q."/>
            <person name="Gargeya S."/>
            <person name="Fitzgerald M."/>
            <person name="Abouelleil A."/>
            <person name="Alvarado L."/>
            <person name="Chapman S.B."/>
            <person name="Gainer-Dewar J."/>
            <person name="Goldberg J."/>
            <person name="Griggs A."/>
            <person name="Gujja S."/>
            <person name="Hansen M."/>
            <person name="Howarth C."/>
            <person name="Imamovic A."/>
            <person name="Ireland A."/>
            <person name="Larimer J."/>
            <person name="McCowan C."/>
            <person name="Murphy C."/>
            <person name="Pearson M."/>
            <person name="Poon T.W."/>
            <person name="Priest M."/>
            <person name="Roberts A."/>
            <person name="Saif S."/>
            <person name="Shea T."/>
            <person name="Sykes S."/>
            <person name="Wortman J."/>
            <person name="Nusbaum C."/>
            <person name="Birren B."/>
        </authorList>
    </citation>
    <scope>NUCLEOTIDE SEQUENCE [LARGE SCALE GENOMIC DNA]</scope>
    <source>
        <strain evidence="12">APO3</strain>
    </source>
</reference>
<evidence type="ECO:0000256" key="3">
    <source>
        <dbReference type="ARBA" id="ARBA00022692"/>
    </source>
</evidence>
<evidence type="ECO:0000256" key="4">
    <source>
        <dbReference type="ARBA" id="ARBA00022989"/>
    </source>
</evidence>
<dbReference type="PANTHER" id="PTHR22883:SF43">
    <property type="entry name" value="PALMITOYLTRANSFERASE APP"/>
    <property type="match status" value="1"/>
</dbReference>
<dbReference type="STRING" id="112090.W4FWZ5"/>
<dbReference type="InterPro" id="IPR001594">
    <property type="entry name" value="Palmitoyltrfase_DHHC"/>
</dbReference>
<comment type="domain">
    <text evidence="10">The DHHC domain is required for palmitoyltransferase activity.</text>
</comment>
<evidence type="ECO:0000256" key="8">
    <source>
        <dbReference type="ARBA" id="ARBA00023315"/>
    </source>
</evidence>
<organism evidence="12">
    <name type="scientific">Aphanomyces astaci</name>
    <name type="common">Crayfish plague agent</name>
    <dbReference type="NCBI Taxonomy" id="112090"/>
    <lineage>
        <taxon>Eukaryota</taxon>
        <taxon>Sar</taxon>
        <taxon>Stramenopiles</taxon>
        <taxon>Oomycota</taxon>
        <taxon>Saprolegniomycetes</taxon>
        <taxon>Saprolegniales</taxon>
        <taxon>Verrucalvaceae</taxon>
        <taxon>Aphanomyces</taxon>
    </lineage>
</organism>
<keyword evidence="6" id="KW-0564">Palmitate</keyword>
<dbReference type="Pfam" id="PF01529">
    <property type="entry name" value="DHHC"/>
    <property type="match status" value="1"/>
</dbReference>
<evidence type="ECO:0000256" key="2">
    <source>
        <dbReference type="ARBA" id="ARBA00022679"/>
    </source>
</evidence>
<dbReference type="GO" id="GO:0005783">
    <property type="term" value="C:endoplasmic reticulum"/>
    <property type="evidence" value="ECO:0007669"/>
    <property type="project" value="TreeGrafter"/>
</dbReference>
<dbReference type="GeneID" id="20814815"/>
<dbReference type="GO" id="GO:0019706">
    <property type="term" value="F:protein-cysteine S-palmitoyltransferase activity"/>
    <property type="evidence" value="ECO:0007669"/>
    <property type="project" value="UniProtKB-EC"/>
</dbReference>
<feature type="transmembrane region" description="Helical" evidence="10">
    <location>
        <begin position="62"/>
        <end position="81"/>
    </location>
</feature>
<feature type="transmembrane region" description="Helical" evidence="10">
    <location>
        <begin position="87"/>
        <end position="108"/>
    </location>
</feature>
<evidence type="ECO:0000259" key="11">
    <source>
        <dbReference type="Pfam" id="PF01529"/>
    </source>
</evidence>
<dbReference type="VEuPathDB" id="FungiDB:H257_12819"/>
<evidence type="ECO:0000256" key="10">
    <source>
        <dbReference type="RuleBase" id="RU079119"/>
    </source>
</evidence>
<evidence type="ECO:0000256" key="9">
    <source>
        <dbReference type="ARBA" id="ARBA00048048"/>
    </source>
</evidence>
<evidence type="ECO:0000256" key="5">
    <source>
        <dbReference type="ARBA" id="ARBA00023136"/>
    </source>
</evidence>
<comment type="similarity">
    <text evidence="10">Belongs to the DHHC palmitoyltransferase family.</text>
</comment>
<dbReference type="InterPro" id="IPR039859">
    <property type="entry name" value="PFA4/ZDH16/20/ERF2-like"/>
</dbReference>
<dbReference type="PANTHER" id="PTHR22883">
    <property type="entry name" value="ZINC FINGER DHHC DOMAIN CONTAINING PROTEIN"/>
    <property type="match status" value="1"/>
</dbReference>
<feature type="transmembrane region" description="Helical" evidence="10">
    <location>
        <begin position="221"/>
        <end position="244"/>
    </location>
</feature>
<comment type="subcellular location">
    <subcellularLocation>
        <location evidence="1">Endomembrane system</location>
        <topology evidence="1">Multi-pass membrane protein</topology>
    </subcellularLocation>
</comment>
<keyword evidence="2 10" id="KW-0808">Transferase</keyword>
<accession>W4FWZ5</accession>
<dbReference type="EC" id="2.3.1.225" evidence="10"/>
<keyword evidence="5 10" id="KW-0472">Membrane</keyword>
<keyword evidence="7" id="KW-0449">Lipoprotein</keyword>
<dbReference type="PROSITE" id="PS50216">
    <property type="entry name" value="DHHC"/>
    <property type="match status" value="1"/>
</dbReference>
<evidence type="ECO:0000256" key="1">
    <source>
        <dbReference type="ARBA" id="ARBA00004127"/>
    </source>
</evidence>
<feature type="domain" description="Palmitoyltransferase DHHC" evidence="11">
    <location>
        <begin position="129"/>
        <end position="253"/>
    </location>
</feature>
<sequence>MKQLELAEDGDVDASVEDGKTLLSPRGELEGPMPYYKTWHGSHWFFMNGRIVVHQRQWKCSLATWTFITALVAGFDYFVFIANLSPTLITCMTVLYINILVWFCFTAFRDPGLVPQRYDQLVDTDIAPDRFCTVCLVHKPPRRSHCSTCNCCVDGFDHHCPWTGNCVGRRNYRAFMGFLLACIAAAVFSCVMLVWFTIDQCVVHHVSFHKFFQQFVVVPPLIYFSMTVSAFLVGFAAFHCRLIAQQLTTNQSLRRLQTPQNSSWLRNWKLFLTSPIPPSKLLQAPTFRTVTV</sequence>
<evidence type="ECO:0000313" key="12">
    <source>
        <dbReference type="EMBL" id="ETV72012.1"/>
    </source>
</evidence>
<keyword evidence="3 10" id="KW-0812">Transmembrane</keyword>
<feature type="transmembrane region" description="Helical" evidence="10">
    <location>
        <begin position="178"/>
        <end position="198"/>
    </location>
</feature>
<gene>
    <name evidence="12" type="ORF">H257_12819</name>
</gene>
<protein>
    <recommendedName>
        <fullName evidence="10">Palmitoyltransferase</fullName>
        <ecNumber evidence="10">2.3.1.225</ecNumber>
    </recommendedName>
</protein>
<dbReference type="GO" id="GO:0005794">
    <property type="term" value="C:Golgi apparatus"/>
    <property type="evidence" value="ECO:0007669"/>
    <property type="project" value="TreeGrafter"/>
</dbReference>
<keyword evidence="8 10" id="KW-0012">Acyltransferase</keyword>
<name>W4FWZ5_APHAT</name>
<proteinExistence type="inferred from homology"/>
<keyword evidence="4 10" id="KW-1133">Transmembrane helix</keyword>